<proteinExistence type="inferred from homology"/>
<reference evidence="6 7" key="2">
    <citation type="journal article" date="2018" name="New Phytol.">
        <title>High intraspecific genome diversity in the model arbuscular mycorrhizal symbiont Rhizophagus irregularis.</title>
        <authorList>
            <person name="Chen E.C.H."/>
            <person name="Morin E."/>
            <person name="Beaudet D."/>
            <person name="Noel J."/>
            <person name="Yildirir G."/>
            <person name="Ndikumana S."/>
            <person name="Charron P."/>
            <person name="St-Onge C."/>
            <person name="Giorgi J."/>
            <person name="Kruger M."/>
            <person name="Marton T."/>
            <person name="Ropars J."/>
            <person name="Grigoriev I.V."/>
            <person name="Hainaut M."/>
            <person name="Henrissat B."/>
            <person name="Roux C."/>
            <person name="Martin F."/>
            <person name="Corradi N."/>
        </authorList>
    </citation>
    <scope>NUCLEOTIDE SEQUENCE [LARGE SCALE GENOMIC DNA]</scope>
    <source>
        <strain evidence="6 7">DAOM 197198</strain>
    </source>
</reference>
<accession>A0A2P4P743</accession>
<dbReference type="AlphaFoldDB" id="A0A2P4P743"/>
<comment type="caution">
    <text evidence="6">The sequence shown here is derived from an EMBL/GenBank/DDBJ whole genome shotgun (WGS) entry which is preliminary data.</text>
</comment>
<feature type="coiled-coil region" evidence="5">
    <location>
        <begin position="89"/>
        <end position="130"/>
    </location>
</feature>
<dbReference type="PANTHER" id="PTHR20544:SF0">
    <property type="entry name" value="NUCLEOPROTEIN TPR_MLP1 DOMAIN-CONTAINING PROTEIN"/>
    <property type="match status" value="1"/>
</dbReference>
<keyword evidence="5" id="KW-0175">Coiled coil</keyword>
<evidence type="ECO:0000256" key="3">
    <source>
        <dbReference type="ARBA" id="ARBA00023212"/>
    </source>
</evidence>
<evidence type="ECO:0000256" key="1">
    <source>
        <dbReference type="ARBA" id="ARBA00004114"/>
    </source>
</evidence>
<dbReference type="Proteomes" id="UP000018888">
    <property type="component" value="Unassembled WGS sequence"/>
</dbReference>
<comment type="subcellular location">
    <subcellularLocation>
        <location evidence="1">Cytoplasm</location>
        <location evidence="1">Cytoskeleton</location>
        <location evidence="1">Microtubule organizing center</location>
        <location evidence="1">Centrosome</location>
        <location evidence="1">Centriole</location>
    </subcellularLocation>
</comment>
<evidence type="ECO:0000256" key="4">
    <source>
        <dbReference type="ARBA" id="ARBA00038123"/>
    </source>
</evidence>
<organism evidence="6 7">
    <name type="scientific">Rhizophagus irregularis (strain DAOM 181602 / DAOM 197198 / MUCL 43194)</name>
    <name type="common">Arbuscular mycorrhizal fungus</name>
    <name type="synonym">Glomus intraradices</name>
    <dbReference type="NCBI Taxonomy" id="747089"/>
    <lineage>
        <taxon>Eukaryota</taxon>
        <taxon>Fungi</taxon>
        <taxon>Fungi incertae sedis</taxon>
        <taxon>Mucoromycota</taxon>
        <taxon>Glomeromycotina</taxon>
        <taxon>Glomeromycetes</taxon>
        <taxon>Glomerales</taxon>
        <taxon>Glomeraceae</taxon>
        <taxon>Rhizophagus</taxon>
    </lineage>
</organism>
<dbReference type="PANTHER" id="PTHR20544">
    <property type="entry name" value="CENTROSOMAL PROTEIN CEP135"/>
    <property type="match status" value="1"/>
</dbReference>
<evidence type="ECO:0000256" key="5">
    <source>
        <dbReference type="SAM" id="Coils"/>
    </source>
</evidence>
<dbReference type="EMBL" id="AUPC02000352">
    <property type="protein sequence ID" value="POG61201.1"/>
    <property type="molecule type" value="Genomic_DNA"/>
</dbReference>
<sequence length="251" mass="29143">MDLKFLNSQYLIQTQLTEKKFLTERRKIEELLTIYNDTNSTNNNIGKGSKKNGFLELVLESIEMDEVLDPMPDEFDVITPPNPQIVDIVRQSQKIIKELEQSNKKLSDKEKNLQEQILNLQQQIVSREKEIARLGSLLINKRSGKFGASSSSDANSKVQQLESQLEYLQEYVIGLEQDITDLEKEKTNIIKETEEEKQEILEELRDAREKDVKLLNELQKLEHLVNELGETNTHSWKKNKIKVTLVSVYLK</sequence>
<evidence type="ECO:0000313" key="7">
    <source>
        <dbReference type="Proteomes" id="UP000018888"/>
    </source>
</evidence>
<evidence type="ECO:0000256" key="2">
    <source>
        <dbReference type="ARBA" id="ARBA00022490"/>
    </source>
</evidence>
<dbReference type="VEuPathDB" id="FungiDB:RhiirFUN_019453"/>
<keyword evidence="2" id="KW-0963">Cytoplasm</keyword>
<comment type="similarity">
    <text evidence="4">Belongs to the CEP135/TSGA10 family.</text>
</comment>
<evidence type="ECO:0000313" key="6">
    <source>
        <dbReference type="EMBL" id="POG61201.1"/>
    </source>
</evidence>
<reference evidence="6 7" key="1">
    <citation type="journal article" date="2013" name="Proc. Natl. Acad. Sci. U.S.A.">
        <title>Genome of an arbuscular mycorrhizal fungus provides insight into the oldest plant symbiosis.</title>
        <authorList>
            <person name="Tisserant E."/>
            <person name="Malbreil M."/>
            <person name="Kuo A."/>
            <person name="Kohler A."/>
            <person name="Symeonidi A."/>
            <person name="Balestrini R."/>
            <person name="Charron P."/>
            <person name="Duensing N."/>
            <person name="Frei Dit Frey N."/>
            <person name="Gianinazzi-Pearson V."/>
            <person name="Gilbert L.B."/>
            <person name="Handa Y."/>
            <person name="Herr J.R."/>
            <person name="Hijri M."/>
            <person name="Koul R."/>
            <person name="Kawaguchi M."/>
            <person name="Krajinski F."/>
            <person name="Lammers P.J."/>
            <person name="Masclaux F.G."/>
            <person name="Murat C."/>
            <person name="Morin E."/>
            <person name="Ndikumana S."/>
            <person name="Pagni M."/>
            <person name="Petitpierre D."/>
            <person name="Requena N."/>
            <person name="Rosikiewicz P."/>
            <person name="Riley R."/>
            <person name="Saito K."/>
            <person name="San Clemente H."/>
            <person name="Shapiro H."/>
            <person name="van Tuinen D."/>
            <person name="Becard G."/>
            <person name="Bonfante P."/>
            <person name="Paszkowski U."/>
            <person name="Shachar-Hill Y.Y."/>
            <person name="Tuskan G.A."/>
            <person name="Young P.W."/>
            <person name="Sanders I.R."/>
            <person name="Henrissat B."/>
            <person name="Rensing S.A."/>
            <person name="Grigoriev I.V."/>
            <person name="Corradi N."/>
            <person name="Roux C."/>
            <person name="Martin F."/>
        </authorList>
    </citation>
    <scope>NUCLEOTIDE SEQUENCE [LARGE SCALE GENOMIC DNA]</scope>
    <source>
        <strain evidence="6 7">DAOM 197198</strain>
    </source>
</reference>
<dbReference type="GO" id="GO:0005814">
    <property type="term" value="C:centriole"/>
    <property type="evidence" value="ECO:0007669"/>
    <property type="project" value="UniProtKB-SubCell"/>
</dbReference>
<dbReference type="InterPro" id="IPR051877">
    <property type="entry name" value="Centriole_BasalBody_StrucProt"/>
</dbReference>
<keyword evidence="7" id="KW-1185">Reference proteome</keyword>
<protein>
    <submittedName>
        <fullName evidence="6">Uncharacterized protein</fullName>
    </submittedName>
</protein>
<feature type="coiled-coil region" evidence="5">
    <location>
        <begin position="158"/>
        <end position="224"/>
    </location>
</feature>
<keyword evidence="3" id="KW-0206">Cytoskeleton</keyword>
<name>A0A2P4P743_RHIID</name>
<gene>
    <name evidence="6" type="ORF">GLOIN_2v722604</name>
</gene>